<dbReference type="InterPro" id="IPR001509">
    <property type="entry name" value="Epimerase_deHydtase"/>
</dbReference>
<comment type="pathway">
    <text evidence="1">Bacterial outer membrane biogenesis; LPS O-antigen biosynthesis.</text>
</comment>
<dbReference type="EMBL" id="BAAAFZ010000008">
    <property type="protein sequence ID" value="GAA0570319.1"/>
    <property type="molecule type" value="Genomic_DNA"/>
</dbReference>
<dbReference type="PANTHER" id="PTHR43000">
    <property type="entry name" value="DTDP-D-GLUCOSE 4,6-DEHYDRATASE-RELATED"/>
    <property type="match status" value="1"/>
</dbReference>
<dbReference type="InterPro" id="IPR036291">
    <property type="entry name" value="NAD(P)-bd_dom_sf"/>
</dbReference>
<proteinExistence type="inferred from homology"/>
<comment type="caution">
    <text evidence="4">The sequence shown here is derived from an EMBL/GenBank/DDBJ whole genome shotgun (WGS) entry which is preliminary data.</text>
</comment>
<name>A0ABN1ENA9_9PROT</name>
<dbReference type="SUPFAM" id="SSF51735">
    <property type="entry name" value="NAD(P)-binding Rossmann-fold domains"/>
    <property type="match status" value="1"/>
</dbReference>
<organism evidence="4 5">
    <name type="scientific">Craurococcus roseus</name>
    <dbReference type="NCBI Taxonomy" id="77585"/>
    <lineage>
        <taxon>Bacteria</taxon>
        <taxon>Pseudomonadati</taxon>
        <taxon>Pseudomonadota</taxon>
        <taxon>Alphaproteobacteria</taxon>
        <taxon>Acetobacterales</taxon>
        <taxon>Acetobacteraceae</taxon>
        <taxon>Craurococcus</taxon>
    </lineage>
</organism>
<feature type="domain" description="NAD-dependent epimerase/dehydratase" evidence="3">
    <location>
        <begin position="4"/>
        <end position="239"/>
    </location>
</feature>
<dbReference type="RefSeq" id="WP_343893675.1">
    <property type="nucleotide sequence ID" value="NZ_BAAAFZ010000008.1"/>
</dbReference>
<sequence>MPKILVTGATSFLGGWVVSRLLDAGHEVVACLNPRSAQPPHPKPRYHALDLGRSCREVRPDLTDPRVAEELVAAEAPDAVIHMASFGDLNRCLQHPLETFDACALIGLRLLEAVRRSGRRIPFLCHSTDKVYGTNPVPFRETMVLKPSNIYEIAKVAQDQAAQYYGKAHGIPVVVVRCGNYFGGYDYNFTRIVPYAIRQNLLGEEIVLRSTGEFTRDFLYIEDAADLNTFLLGRLFDGDDGLAGEAFNFSLEVQVSVIELVEKICALMGKPPRVRVENAAKHEIPDMRLDCGKARDALGWRPATGLKAGLERSIDFYRSHFALAS</sequence>
<evidence type="ECO:0000256" key="2">
    <source>
        <dbReference type="ARBA" id="ARBA00007637"/>
    </source>
</evidence>
<accession>A0ABN1ENA9</accession>
<comment type="similarity">
    <text evidence="2">Belongs to the NAD(P)-dependent epimerase/dehydratase family.</text>
</comment>
<evidence type="ECO:0000259" key="3">
    <source>
        <dbReference type="Pfam" id="PF01370"/>
    </source>
</evidence>
<keyword evidence="5" id="KW-1185">Reference proteome</keyword>
<reference evidence="4 5" key="1">
    <citation type="journal article" date="2019" name="Int. J. Syst. Evol. Microbiol.">
        <title>The Global Catalogue of Microorganisms (GCM) 10K type strain sequencing project: providing services to taxonomists for standard genome sequencing and annotation.</title>
        <authorList>
            <consortium name="The Broad Institute Genomics Platform"/>
            <consortium name="The Broad Institute Genome Sequencing Center for Infectious Disease"/>
            <person name="Wu L."/>
            <person name="Ma J."/>
        </authorList>
    </citation>
    <scope>NUCLEOTIDE SEQUENCE [LARGE SCALE GENOMIC DNA]</scope>
    <source>
        <strain evidence="4 5">JCM 9933</strain>
    </source>
</reference>
<protein>
    <submittedName>
        <fullName evidence="4">GDP-mannose 4,6-dehydratase</fullName>
    </submittedName>
</protein>
<gene>
    <name evidence="4" type="ORF">GCM10009416_06070</name>
</gene>
<dbReference type="Pfam" id="PF01370">
    <property type="entry name" value="Epimerase"/>
    <property type="match status" value="1"/>
</dbReference>
<evidence type="ECO:0000313" key="5">
    <source>
        <dbReference type="Proteomes" id="UP001501588"/>
    </source>
</evidence>
<evidence type="ECO:0000313" key="4">
    <source>
        <dbReference type="EMBL" id="GAA0570319.1"/>
    </source>
</evidence>
<evidence type="ECO:0000256" key="1">
    <source>
        <dbReference type="ARBA" id="ARBA00005125"/>
    </source>
</evidence>
<dbReference type="Proteomes" id="UP001501588">
    <property type="component" value="Unassembled WGS sequence"/>
</dbReference>
<dbReference type="Gene3D" id="3.40.50.720">
    <property type="entry name" value="NAD(P)-binding Rossmann-like Domain"/>
    <property type="match status" value="1"/>
</dbReference>